<reference evidence="2" key="1">
    <citation type="submission" date="2021-10" db="EMBL/GenBank/DDBJ databases">
        <authorList>
            <person name="Piombo E."/>
        </authorList>
    </citation>
    <scope>NUCLEOTIDE SEQUENCE</scope>
</reference>
<gene>
    <name evidence="2" type="ORF">CRHIZ90672A_00016602</name>
</gene>
<evidence type="ECO:0000256" key="1">
    <source>
        <dbReference type="SAM" id="SignalP"/>
    </source>
</evidence>
<protein>
    <submittedName>
        <fullName evidence="2">Uncharacterized protein</fullName>
    </submittedName>
</protein>
<evidence type="ECO:0000313" key="3">
    <source>
        <dbReference type="Proteomes" id="UP000696573"/>
    </source>
</evidence>
<name>A0A9N9W5Y4_9HYPO</name>
<evidence type="ECO:0000313" key="2">
    <source>
        <dbReference type="EMBL" id="CAH0042163.1"/>
    </source>
</evidence>
<accession>A0A9N9W5Y4</accession>
<dbReference type="AlphaFoldDB" id="A0A9N9W5Y4"/>
<keyword evidence="1" id="KW-0732">Signal</keyword>
<keyword evidence="3" id="KW-1185">Reference proteome</keyword>
<dbReference type="EMBL" id="CABFNQ020000765">
    <property type="protein sequence ID" value="CAH0042163.1"/>
    <property type="molecule type" value="Genomic_DNA"/>
</dbReference>
<organism evidence="2 3">
    <name type="scientific">Clonostachys rhizophaga</name>
    <dbReference type="NCBI Taxonomy" id="160324"/>
    <lineage>
        <taxon>Eukaryota</taxon>
        <taxon>Fungi</taxon>
        <taxon>Dikarya</taxon>
        <taxon>Ascomycota</taxon>
        <taxon>Pezizomycotina</taxon>
        <taxon>Sordariomycetes</taxon>
        <taxon>Hypocreomycetidae</taxon>
        <taxon>Hypocreales</taxon>
        <taxon>Bionectriaceae</taxon>
        <taxon>Clonostachys</taxon>
    </lineage>
</organism>
<feature type="signal peptide" evidence="1">
    <location>
        <begin position="1"/>
        <end position="19"/>
    </location>
</feature>
<feature type="chain" id="PRO_5040159814" evidence="1">
    <location>
        <begin position="20"/>
        <end position="100"/>
    </location>
</feature>
<comment type="caution">
    <text evidence="2">The sequence shown here is derived from an EMBL/GenBank/DDBJ whole genome shotgun (WGS) entry which is preliminary data.</text>
</comment>
<dbReference type="OrthoDB" id="5148055at2759"/>
<dbReference type="Proteomes" id="UP000696573">
    <property type="component" value="Unassembled WGS sequence"/>
</dbReference>
<sequence length="100" mass="11241">MHFVKTAISLFALASFTSGQYVHPTVALAVRETEEYRNYIAARDGFIGARDDFKETRDLSSRKFKGRTCLQFSGKYKCFLSSADIICGCSKEKFNKACSC</sequence>
<proteinExistence type="predicted"/>